<dbReference type="OrthoDB" id="7555456at2759"/>
<dbReference type="InterPro" id="IPR054465">
    <property type="entry name" value="Integrase_p58-like_C"/>
</dbReference>
<evidence type="ECO:0000313" key="4">
    <source>
        <dbReference type="Proteomes" id="UP000663879"/>
    </source>
</evidence>
<evidence type="ECO:0000259" key="1">
    <source>
        <dbReference type="Pfam" id="PF00078"/>
    </source>
</evidence>
<dbReference type="PANTHER" id="PTHR37984:SF5">
    <property type="entry name" value="PROTEIN NYNRIN-LIKE"/>
    <property type="match status" value="1"/>
</dbReference>
<dbReference type="Pfam" id="PF22938">
    <property type="entry name" value="Integrase_p58_C"/>
    <property type="match status" value="1"/>
</dbReference>
<dbReference type="SUPFAM" id="SSF56672">
    <property type="entry name" value="DNA/RNA polymerases"/>
    <property type="match status" value="1"/>
</dbReference>
<dbReference type="CDD" id="cd01647">
    <property type="entry name" value="RT_LTR"/>
    <property type="match status" value="1"/>
</dbReference>
<reference evidence="3" key="1">
    <citation type="submission" date="2021-02" db="EMBL/GenBank/DDBJ databases">
        <authorList>
            <person name="Nowell W R."/>
        </authorList>
    </citation>
    <scope>NUCLEOTIDE SEQUENCE</scope>
    <source>
        <strain evidence="3">Ploen Becks lab</strain>
    </source>
</reference>
<dbReference type="Gene3D" id="3.10.10.10">
    <property type="entry name" value="HIV Type 1 Reverse Transcriptase, subunit A, domain 1"/>
    <property type="match status" value="1"/>
</dbReference>
<dbReference type="Proteomes" id="UP000663879">
    <property type="component" value="Unassembled WGS sequence"/>
</dbReference>
<dbReference type="GO" id="GO:0006259">
    <property type="term" value="P:DNA metabolic process"/>
    <property type="evidence" value="ECO:0007669"/>
    <property type="project" value="UniProtKB-ARBA"/>
</dbReference>
<gene>
    <name evidence="3" type="ORF">OXX778_LOCUS17127</name>
</gene>
<dbReference type="InterPro" id="IPR000477">
    <property type="entry name" value="RT_dom"/>
</dbReference>
<protein>
    <submittedName>
        <fullName evidence="3">Uncharacterized protein</fullName>
    </submittedName>
</protein>
<dbReference type="Gene3D" id="3.30.70.270">
    <property type="match status" value="1"/>
</dbReference>
<evidence type="ECO:0000313" key="3">
    <source>
        <dbReference type="EMBL" id="CAF1015875.1"/>
    </source>
</evidence>
<dbReference type="Gene3D" id="3.30.420.10">
    <property type="entry name" value="Ribonuclease H-like superfamily/Ribonuclease H"/>
    <property type="match status" value="1"/>
</dbReference>
<feature type="domain" description="Reverse transcriptase" evidence="1">
    <location>
        <begin position="21"/>
        <end position="91"/>
    </location>
</feature>
<proteinExistence type="predicted"/>
<organism evidence="3 4">
    <name type="scientific">Brachionus calyciflorus</name>
    <dbReference type="NCBI Taxonomy" id="104777"/>
    <lineage>
        <taxon>Eukaryota</taxon>
        <taxon>Metazoa</taxon>
        <taxon>Spiralia</taxon>
        <taxon>Gnathifera</taxon>
        <taxon>Rotifera</taxon>
        <taxon>Eurotatoria</taxon>
        <taxon>Monogononta</taxon>
        <taxon>Pseudotrocha</taxon>
        <taxon>Ploima</taxon>
        <taxon>Brachionidae</taxon>
        <taxon>Brachionus</taxon>
    </lineage>
</organism>
<comment type="caution">
    <text evidence="3">The sequence shown here is derived from an EMBL/GenBank/DDBJ whole genome shotgun (WGS) entry which is preliminary data.</text>
</comment>
<dbReference type="InterPro" id="IPR043128">
    <property type="entry name" value="Rev_trsase/Diguanyl_cyclase"/>
</dbReference>
<feature type="domain" description="Integrase p58-like C-terminal" evidence="2">
    <location>
        <begin position="289"/>
        <end position="322"/>
    </location>
</feature>
<name>A0A814HXB3_9BILA</name>
<dbReference type="PANTHER" id="PTHR37984">
    <property type="entry name" value="PROTEIN CBG26694"/>
    <property type="match status" value="1"/>
</dbReference>
<keyword evidence="4" id="KW-1185">Reference proteome</keyword>
<dbReference type="Pfam" id="PF00078">
    <property type="entry name" value="RVT_1"/>
    <property type="match status" value="1"/>
</dbReference>
<dbReference type="GO" id="GO:0003676">
    <property type="term" value="F:nucleic acid binding"/>
    <property type="evidence" value="ECO:0007669"/>
    <property type="project" value="InterPro"/>
</dbReference>
<dbReference type="InterPro" id="IPR043502">
    <property type="entry name" value="DNA/RNA_pol_sf"/>
</dbReference>
<accession>A0A814HXB3</accession>
<sequence length="345" mass="40004">MQRSGIIEPTNSDRATALGPIKKKTGGIRLCIDYRKLNQVTKKDSYSIPRLDETTDKFYEIEVFTTLNMASGYYQVKMDTKNKEKTAIDTPFRLPSTVDPQPRVARWIVRLSEYSFRIEYRPGKLNGNADSLSRWSIENDEKDHEKNLDSDFYVIMFTDCQTDQQTEDKNIAQVIEWKNLSNSRPDVKGLTSELRTLWLQWNRLRVINGVLYPFAYRTAVHRATGYTPFQMVYGRQPKLPIDLFYESCSDPLELDWAEGADFSLKDKGWLINSERKKGKNPKLAKLWKGPFEIIEILGPVNYKIKALNGKKRIVVHRNRLKRCFINLNLTLNDKTCSPSQEADVT</sequence>
<dbReference type="InterPro" id="IPR036397">
    <property type="entry name" value="RNaseH_sf"/>
</dbReference>
<dbReference type="InterPro" id="IPR050951">
    <property type="entry name" value="Retrovirus_Pol_polyprotein"/>
</dbReference>
<evidence type="ECO:0000259" key="2">
    <source>
        <dbReference type="Pfam" id="PF22938"/>
    </source>
</evidence>
<dbReference type="EMBL" id="CAJNOC010004279">
    <property type="protein sequence ID" value="CAF1015875.1"/>
    <property type="molecule type" value="Genomic_DNA"/>
</dbReference>
<dbReference type="AlphaFoldDB" id="A0A814HXB3"/>